<dbReference type="GO" id="GO:0003341">
    <property type="term" value="P:cilium movement"/>
    <property type="evidence" value="ECO:0007669"/>
    <property type="project" value="InterPro"/>
</dbReference>
<proteinExistence type="predicted"/>
<protein>
    <submittedName>
        <fullName evidence="3">Coiled-coil domain containing 151</fullName>
    </submittedName>
</protein>
<dbReference type="Proteomes" id="UP000593571">
    <property type="component" value="Unassembled WGS sequence"/>
</dbReference>
<dbReference type="GO" id="GO:0036158">
    <property type="term" value="P:outer dynein arm assembly"/>
    <property type="evidence" value="ECO:0007669"/>
    <property type="project" value="InterPro"/>
</dbReference>
<evidence type="ECO:0000256" key="1">
    <source>
        <dbReference type="SAM" id="Coils"/>
    </source>
</evidence>
<evidence type="ECO:0000313" key="3">
    <source>
        <dbReference type="EMBL" id="KAF6400605.1"/>
    </source>
</evidence>
<feature type="region of interest" description="Disordered" evidence="2">
    <location>
        <begin position="1"/>
        <end position="59"/>
    </location>
</feature>
<accession>A0A7J8BQC8</accession>
<gene>
    <name evidence="3" type="ORF">HJG63_002219</name>
</gene>
<feature type="coiled-coil region" evidence="1">
    <location>
        <begin position="329"/>
        <end position="413"/>
    </location>
</feature>
<dbReference type="InterPro" id="IPR033192">
    <property type="entry name" value="ODAD3"/>
</dbReference>
<dbReference type="GO" id="GO:0036064">
    <property type="term" value="C:ciliary basal body"/>
    <property type="evidence" value="ECO:0007669"/>
    <property type="project" value="TreeGrafter"/>
</dbReference>
<name>A0A7J8BQC8_ROUAE</name>
<dbReference type="EMBL" id="JACASE010000016">
    <property type="protein sequence ID" value="KAF6400605.1"/>
    <property type="molecule type" value="Genomic_DNA"/>
</dbReference>
<dbReference type="GO" id="GO:0035253">
    <property type="term" value="C:ciliary rootlet"/>
    <property type="evidence" value="ECO:0007669"/>
    <property type="project" value="TreeGrafter"/>
</dbReference>
<dbReference type="PANTHER" id="PTHR46518:SF1">
    <property type="entry name" value="OUTER DYNEIN ARM-DOCKING COMPLEX SUBUNIT 3"/>
    <property type="match status" value="1"/>
</dbReference>
<dbReference type="GO" id="GO:0097542">
    <property type="term" value="C:ciliary tip"/>
    <property type="evidence" value="ECO:0007669"/>
    <property type="project" value="TreeGrafter"/>
</dbReference>
<sequence length="539" mass="62916">MTSPLCRAASANVLPSQDQISTSSKAKSITKAEAKHRHPRGKGTAQAWPPLHSKKGPVYASRGKSAVHTQVAELQRKIQLLEGDRKAFYESSQWNIKKNQETINQLREQTRVLQLQLTDLLQQALEHLDHQLSEKVKQLNGLRHQVGLRQKWLEELQLQHSLRELEIAEAQDGNSEVAKEESLHLENHLDFMEAEVIKTKHELEELHVVNQEALNAQDIAKNQLQYLEETVFRERKKRERYITECKKRAEEKKVQNERMERKTQREHLLLHSDDTIQDSQRTKEEELQRRWSMYQMEVLFGKVKDATGVAETHAVVRRFLAQGDTFTQLETLKSENEQTLLRLKQEKQRLQRELENLKYSGEATLVSEQKLQSELQERLKAEEQRRVEAQSQLERITRALQILKEGLEHLASKLDRVTPQEARSSEVKELNPKADDYLVNLLGFVEEKLLKLQAQLESHNVPEMLRNIADREFYASLEGKLPTYNTRIALPLSSPKDKFFDEEETEDEDNDVVTRAELKIRSQKLIESRSKRRKRSRRP</sequence>
<dbReference type="PANTHER" id="PTHR46518">
    <property type="entry name" value="COILED-COIL DOMAIN-CONTAINING PROTEIN 151"/>
    <property type="match status" value="1"/>
</dbReference>
<feature type="coiled-coil region" evidence="1">
    <location>
        <begin position="89"/>
        <end position="123"/>
    </location>
</feature>
<feature type="compositionally biased region" description="Low complexity" evidence="2">
    <location>
        <begin position="20"/>
        <end position="31"/>
    </location>
</feature>
<keyword evidence="4" id="KW-1185">Reference proteome</keyword>
<keyword evidence="1" id="KW-0175">Coiled coil</keyword>
<dbReference type="AlphaFoldDB" id="A0A7J8BQC8"/>
<comment type="caution">
    <text evidence="3">The sequence shown here is derived from an EMBL/GenBank/DDBJ whole genome shotgun (WGS) entry which is preliminary data.</text>
</comment>
<evidence type="ECO:0000313" key="4">
    <source>
        <dbReference type="Proteomes" id="UP000593571"/>
    </source>
</evidence>
<reference evidence="3 4" key="1">
    <citation type="journal article" date="2020" name="Nature">
        <title>Six reference-quality genomes reveal evolution of bat adaptations.</title>
        <authorList>
            <person name="Jebb D."/>
            <person name="Huang Z."/>
            <person name="Pippel M."/>
            <person name="Hughes G.M."/>
            <person name="Lavrichenko K."/>
            <person name="Devanna P."/>
            <person name="Winkler S."/>
            <person name="Jermiin L.S."/>
            <person name="Skirmuntt E.C."/>
            <person name="Katzourakis A."/>
            <person name="Burkitt-Gray L."/>
            <person name="Ray D.A."/>
            <person name="Sullivan K.A.M."/>
            <person name="Roscito J.G."/>
            <person name="Kirilenko B.M."/>
            <person name="Davalos L.M."/>
            <person name="Corthals A.P."/>
            <person name="Power M.L."/>
            <person name="Jones G."/>
            <person name="Ransome R.D."/>
            <person name="Dechmann D.K.N."/>
            <person name="Locatelli A.G."/>
            <person name="Puechmaille S.J."/>
            <person name="Fedrigo O."/>
            <person name="Jarvis E.D."/>
            <person name="Hiller M."/>
            <person name="Vernes S.C."/>
            <person name="Myers E.W."/>
            <person name="Teeling E.C."/>
        </authorList>
    </citation>
    <scope>NUCLEOTIDE SEQUENCE [LARGE SCALE GENOMIC DNA]</scope>
    <source>
        <strain evidence="3">MRouAeg1</strain>
        <tissue evidence="3">Muscle</tissue>
    </source>
</reference>
<organism evidence="3 4">
    <name type="scientific">Rousettus aegyptiacus</name>
    <name type="common">Egyptian fruit bat</name>
    <name type="synonym">Pteropus aegyptiacus</name>
    <dbReference type="NCBI Taxonomy" id="9407"/>
    <lineage>
        <taxon>Eukaryota</taxon>
        <taxon>Metazoa</taxon>
        <taxon>Chordata</taxon>
        <taxon>Craniata</taxon>
        <taxon>Vertebrata</taxon>
        <taxon>Euteleostomi</taxon>
        <taxon>Mammalia</taxon>
        <taxon>Eutheria</taxon>
        <taxon>Laurasiatheria</taxon>
        <taxon>Chiroptera</taxon>
        <taxon>Yinpterochiroptera</taxon>
        <taxon>Pteropodoidea</taxon>
        <taxon>Pteropodidae</taxon>
        <taxon>Rousettinae</taxon>
        <taxon>Rousettus</taxon>
    </lineage>
</organism>
<evidence type="ECO:0000256" key="2">
    <source>
        <dbReference type="SAM" id="MobiDB-lite"/>
    </source>
</evidence>
<feature type="coiled-coil region" evidence="1">
    <location>
        <begin position="210"/>
        <end position="266"/>
    </location>
</feature>